<dbReference type="InterPro" id="IPR041792">
    <property type="entry name" value="MPP_PAP"/>
</dbReference>
<evidence type="ECO:0000259" key="8">
    <source>
        <dbReference type="Pfam" id="PF14008"/>
    </source>
</evidence>
<evidence type="ECO:0000259" key="9">
    <source>
        <dbReference type="Pfam" id="PF16656"/>
    </source>
</evidence>
<dbReference type="EMBL" id="JALJOT010000004">
    <property type="protein sequence ID" value="KAK9915993.1"/>
    <property type="molecule type" value="Genomic_DNA"/>
</dbReference>
<feature type="chain" id="PRO_5044950158" description="Purple acid phosphatase" evidence="5">
    <location>
        <begin position="21"/>
        <end position="522"/>
    </location>
</feature>
<evidence type="ECO:0000256" key="5">
    <source>
        <dbReference type="RuleBase" id="RU361203"/>
    </source>
</evidence>
<feature type="domain" description="Purple acid phosphatase N-terminal" evidence="9">
    <location>
        <begin position="157"/>
        <end position="229"/>
    </location>
</feature>
<comment type="catalytic activity">
    <reaction evidence="5">
        <text>a phosphate monoester + H2O = an alcohol + phosphate</text>
        <dbReference type="Rhea" id="RHEA:15017"/>
        <dbReference type="ChEBI" id="CHEBI:15377"/>
        <dbReference type="ChEBI" id="CHEBI:30879"/>
        <dbReference type="ChEBI" id="CHEBI:43474"/>
        <dbReference type="ChEBI" id="CHEBI:67140"/>
        <dbReference type="EC" id="3.1.3.2"/>
    </reaction>
</comment>
<dbReference type="EC" id="3.1.3.2" evidence="5"/>
<comment type="similarity">
    <text evidence="1 5">Belongs to the metallophosphoesterase superfamily. Purple acid phosphatase family.</text>
</comment>
<evidence type="ECO:0000256" key="3">
    <source>
        <dbReference type="ARBA" id="ARBA00022801"/>
    </source>
</evidence>
<sequence length="522" mass="58103">MRCLAASPLLLLVYALSALAQNGVTVTDYRRPPASPLLPMDHDRLSRDRGVSPHVPEQVHLTLAGPGAIAVSWLTNPQDDPFLSSTFQQRYAAAHKWEDVGSEEGDLDEAVESFEESGLQAAAAEDGGGLERHKNKHHKKKKKRRKHHPCDYLEGLSTSVVRFGASPGQYTRATAGNNTCYEADDYVSGALHHVVLGVGPEGPLQPDTTYYYTCGDPDLGMSPEFSFRTPPLTGPSSFPYRLGLIGDLGQTENSAQTLDHLTASNPDSVINVGDLSYADGYQPRWDTYGRLVAPHTSRFAWAVIEGNHELEVANGQPGFLAYETRYWFPSKESRSYSPFYYSYEVAGAHVVMLGSYVEYGEDSEQYKWLVQDLAGVDRGRTPWVIVGMHAPWYNSNKAHQHEVDDMLDAMEAVLFQNGVDVVFAGHVHAYERFHRTYKAERHDCGPVYIVIGDGGNREGLADTYDDPQPEYSAYREASYGHGMLELKNATHALWQWHRNQDALPVVSDEVWVDTLTFIGHHS</sequence>
<dbReference type="InterPro" id="IPR025733">
    <property type="entry name" value="PAPs_C"/>
</dbReference>
<feature type="domain" description="Calcineurin-like phosphoesterase" evidence="7">
    <location>
        <begin position="241"/>
        <end position="430"/>
    </location>
</feature>
<keyword evidence="2 5" id="KW-0732">Signal</keyword>
<evidence type="ECO:0000256" key="4">
    <source>
        <dbReference type="ARBA" id="ARBA00023180"/>
    </source>
</evidence>
<dbReference type="Pfam" id="PF14008">
    <property type="entry name" value="Metallophos_C"/>
    <property type="match status" value="1"/>
</dbReference>
<dbReference type="InterPro" id="IPR004843">
    <property type="entry name" value="Calcineurin-like_PHP"/>
</dbReference>
<keyword evidence="4" id="KW-0325">Glycoprotein</keyword>
<feature type="domain" description="Purple acid phosphatase C-terminal" evidence="8">
    <location>
        <begin position="445"/>
        <end position="502"/>
    </location>
</feature>
<feature type="signal peptide" evidence="5">
    <location>
        <begin position="1"/>
        <end position="20"/>
    </location>
</feature>
<dbReference type="Proteomes" id="UP001491310">
    <property type="component" value="Unassembled WGS sequence"/>
</dbReference>
<reference evidence="10 11" key="1">
    <citation type="journal article" date="2024" name="Nat. Commun.">
        <title>Phylogenomics reveals the evolutionary origins of lichenization in chlorophyte algae.</title>
        <authorList>
            <person name="Puginier C."/>
            <person name="Libourel C."/>
            <person name="Otte J."/>
            <person name="Skaloud P."/>
            <person name="Haon M."/>
            <person name="Grisel S."/>
            <person name="Petersen M."/>
            <person name="Berrin J.G."/>
            <person name="Delaux P.M."/>
            <person name="Dal Grande F."/>
            <person name="Keller J."/>
        </authorList>
    </citation>
    <scope>NUCLEOTIDE SEQUENCE [LARGE SCALE GENOMIC DNA]</scope>
    <source>
        <strain evidence="10 11">SAG 216-7</strain>
    </source>
</reference>
<dbReference type="InterPro" id="IPR008963">
    <property type="entry name" value="Purple_acid_Pase-like_N"/>
</dbReference>
<protein>
    <recommendedName>
        <fullName evidence="5">Purple acid phosphatase</fullName>
        <ecNumber evidence="5">3.1.3.2</ecNumber>
    </recommendedName>
</protein>
<evidence type="ECO:0000256" key="2">
    <source>
        <dbReference type="ARBA" id="ARBA00022729"/>
    </source>
</evidence>
<evidence type="ECO:0000256" key="1">
    <source>
        <dbReference type="ARBA" id="ARBA00008723"/>
    </source>
</evidence>
<dbReference type="PANTHER" id="PTHR22953">
    <property type="entry name" value="ACID PHOSPHATASE RELATED"/>
    <property type="match status" value="1"/>
</dbReference>
<evidence type="ECO:0000313" key="11">
    <source>
        <dbReference type="Proteomes" id="UP001491310"/>
    </source>
</evidence>
<keyword evidence="11" id="KW-1185">Reference proteome</keyword>
<dbReference type="Pfam" id="PF16656">
    <property type="entry name" value="Pur_ac_phosph_N"/>
    <property type="match status" value="1"/>
</dbReference>
<dbReference type="Pfam" id="PF00149">
    <property type="entry name" value="Metallophos"/>
    <property type="match status" value="1"/>
</dbReference>
<dbReference type="Gene3D" id="2.60.40.380">
    <property type="entry name" value="Purple acid phosphatase-like, N-terminal"/>
    <property type="match status" value="1"/>
</dbReference>
<name>A0ABR2YW17_9CHLO</name>
<dbReference type="SUPFAM" id="SSF56300">
    <property type="entry name" value="Metallo-dependent phosphatases"/>
    <property type="match status" value="1"/>
</dbReference>
<organism evidence="10 11">
    <name type="scientific">Coccomyxa subellipsoidea</name>
    <dbReference type="NCBI Taxonomy" id="248742"/>
    <lineage>
        <taxon>Eukaryota</taxon>
        <taxon>Viridiplantae</taxon>
        <taxon>Chlorophyta</taxon>
        <taxon>core chlorophytes</taxon>
        <taxon>Trebouxiophyceae</taxon>
        <taxon>Trebouxiophyceae incertae sedis</taxon>
        <taxon>Coccomyxaceae</taxon>
        <taxon>Coccomyxa</taxon>
    </lineage>
</organism>
<dbReference type="PANTHER" id="PTHR22953:SF153">
    <property type="entry name" value="PURPLE ACID PHOSPHATASE"/>
    <property type="match status" value="1"/>
</dbReference>
<dbReference type="SUPFAM" id="SSF49363">
    <property type="entry name" value="Purple acid phosphatase, N-terminal domain"/>
    <property type="match status" value="1"/>
</dbReference>
<comment type="caution">
    <text evidence="10">The sequence shown here is derived from an EMBL/GenBank/DDBJ whole genome shotgun (WGS) entry which is preliminary data.</text>
</comment>
<dbReference type="CDD" id="cd00839">
    <property type="entry name" value="MPP_PAPs"/>
    <property type="match status" value="1"/>
</dbReference>
<dbReference type="InterPro" id="IPR015914">
    <property type="entry name" value="PAPs_N"/>
</dbReference>
<feature type="compositionally biased region" description="Basic residues" evidence="6">
    <location>
        <begin position="133"/>
        <end position="148"/>
    </location>
</feature>
<proteinExistence type="inferred from homology"/>
<feature type="region of interest" description="Disordered" evidence="6">
    <location>
        <begin position="118"/>
        <end position="148"/>
    </location>
</feature>
<dbReference type="Gene3D" id="3.60.21.10">
    <property type="match status" value="1"/>
</dbReference>
<gene>
    <name evidence="10" type="ORF">WJX75_007091</name>
</gene>
<evidence type="ECO:0000256" key="6">
    <source>
        <dbReference type="SAM" id="MobiDB-lite"/>
    </source>
</evidence>
<accession>A0ABR2YW17</accession>
<evidence type="ECO:0000259" key="7">
    <source>
        <dbReference type="Pfam" id="PF00149"/>
    </source>
</evidence>
<dbReference type="InterPro" id="IPR029052">
    <property type="entry name" value="Metallo-depent_PP-like"/>
</dbReference>
<keyword evidence="3 5" id="KW-0378">Hydrolase</keyword>
<dbReference type="InterPro" id="IPR039331">
    <property type="entry name" value="PAPs-like"/>
</dbReference>
<evidence type="ECO:0000313" key="10">
    <source>
        <dbReference type="EMBL" id="KAK9915993.1"/>
    </source>
</evidence>